<sequence>MGPTSVHSAGQGCIVTLTQTLGEAMRITSEFAIKGPVPFVDVHVDRDNLLFLDPSAIRNGSDALSKAANDTLIRFFAEVLRLRSSASPTDHAIGQELLSHLHEPNETRLGMSVASKFGRAFGSQHATDLWDLLGKSREAQASVMTRLEHLRLFADGVGYDLISDATTRILFGHLCDFTQSMMKRYPELMFGAKSVDAEVFDTSSLTWEARSTELPIADGRTLLLVPKGWVYWRTLMDVGPFYNRYASATVQDEQTVIRSDGKAIKPSKKSIREANRDMRTLNRDQATKYKTQKGRDLVAEYQEFVDREFDGLSDFEIIRRTGE</sequence>
<gene>
    <name evidence="1" type="ORF">GCM10022377_27240</name>
</gene>
<evidence type="ECO:0000313" key="1">
    <source>
        <dbReference type="EMBL" id="GAA3712260.1"/>
    </source>
</evidence>
<comment type="caution">
    <text evidence="1">The sequence shown here is derived from an EMBL/GenBank/DDBJ whole genome shotgun (WGS) entry which is preliminary data.</text>
</comment>
<reference evidence="2" key="1">
    <citation type="journal article" date="2019" name="Int. J. Syst. Evol. Microbiol.">
        <title>The Global Catalogue of Microorganisms (GCM) 10K type strain sequencing project: providing services to taxonomists for standard genome sequencing and annotation.</title>
        <authorList>
            <consortium name="The Broad Institute Genomics Platform"/>
            <consortium name="The Broad Institute Genome Sequencing Center for Infectious Disease"/>
            <person name="Wu L."/>
            <person name="Ma J."/>
        </authorList>
    </citation>
    <scope>NUCLEOTIDE SEQUENCE [LARGE SCALE GENOMIC DNA]</scope>
    <source>
        <strain evidence="2">JCM 16961</strain>
    </source>
</reference>
<dbReference type="Proteomes" id="UP001501536">
    <property type="component" value="Unassembled WGS sequence"/>
</dbReference>
<protein>
    <recommendedName>
        <fullName evidence="3">DUF4238 domain-containing protein</fullName>
    </recommendedName>
</protein>
<proteinExistence type="predicted"/>
<evidence type="ECO:0008006" key="3">
    <source>
        <dbReference type="Google" id="ProtNLM"/>
    </source>
</evidence>
<keyword evidence="2" id="KW-1185">Reference proteome</keyword>
<accession>A0ABP7E2M3</accession>
<organism evidence="1 2">
    <name type="scientific">Zhihengliuella alba</name>
    <dbReference type="NCBI Taxonomy" id="547018"/>
    <lineage>
        <taxon>Bacteria</taxon>
        <taxon>Bacillati</taxon>
        <taxon>Actinomycetota</taxon>
        <taxon>Actinomycetes</taxon>
        <taxon>Micrococcales</taxon>
        <taxon>Micrococcaceae</taxon>
        <taxon>Zhihengliuella</taxon>
    </lineage>
</organism>
<dbReference type="EMBL" id="BAABCJ010000007">
    <property type="protein sequence ID" value="GAA3712260.1"/>
    <property type="molecule type" value="Genomic_DNA"/>
</dbReference>
<evidence type="ECO:0000313" key="2">
    <source>
        <dbReference type="Proteomes" id="UP001501536"/>
    </source>
</evidence>
<name>A0ABP7E2M3_9MICC</name>